<dbReference type="InterPro" id="IPR038709">
    <property type="entry name" value="RpoN_core-bd_sf"/>
</dbReference>
<comment type="function">
    <text evidence="9">Sigma factors are initiation factors that promote the attachment of RNA polymerase to specific initiation sites and are then released.</text>
</comment>
<evidence type="ECO:0000259" key="11">
    <source>
        <dbReference type="Pfam" id="PF04552"/>
    </source>
</evidence>
<dbReference type="Gene3D" id="1.10.10.1330">
    <property type="entry name" value="RNA polymerase sigma-54 factor, core-binding domain"/>
    <property type="match status" value="1"/>
</dbReference>
<dbReference type="GO" id="GO:0001216">
    <property type="term" value="F:DNA-binding transcription activator activity"/>
    <property type="evidence" value="ECO:0007669"/>
    <property type="project" value="InterPro"/>
</dbReference>
<evidence type="ECO:0000256" key="3">
    <source>
        <dbReference type="ARBA" id="ARBA00022679"/>
    </source>
</evidence>
<dbReference type="InterPro" id="IPR007046">
    <property type="entry name" value="RNA_pol_sigma_54_core-bd"/>
</dbReference>
<comment type="similarity">
    <text evidence="1 9">Belongs to the sigma-54 factor family.</text>
</comment>
<evidence type="ECO:0000313" key="13">
    <source>
        <dbReference type="EMBL" id="PPB82512.1"/>
    </source>
</evidence>
<evidence type="ECO:0000313" key="14">
    <source>
        <dbReference type="Proteomes" id="UP000239736"/>
    </source>
</evidence>
<organism evidence="13 14">
    <name type="scientific">Albidovulum inexpectatum</name>
    <dbReference type="NCBI Taxonomy" id="196587"/>
    <lineage>
        <taxon>Bacteria</taxon>
        <taxon>Pseudomonadati</taxon>
        <taxon>Pseudomonadota</taxon>
        <taxon>Alphaproteobacteria</taxon>
        <taxon>Rhodobacterales</taxon>
        <taxon>Paracoccaceae</taxon>
        <taxon>Albidovulum</taxon>
    </lineage>
</organism>
<evidence type="ECO:0000256" key="2">
    <source>
        <dbReference type="ARBA" id="ARBA00022478"/>
    </source>
</evidence>
<evidence type="ECO:0000259" key="12">
    <source>
        <dbReference type="Pfam" id="PF04963"/>
    </source>
</evidence>
<feature type="region of interest" description="Disordered" evidence="10">
    <location>
        <begin position="409"/>
        <end position="439"/>
    </location>
</feature>
<comment type="caution">
    <text evidence="13">The sequence shown here is derived from an EMBL/GenBank/DDBJ whole genome shotgun (WGS) entry which is preliminary data.</text>
</comment>
<dbReference type="Pfam" id="PF04552">
    <property type="entry name" value="Sigma54_DBD"/>
    <property type="match status" value="1"/>
</dbReference>
<proteinExistence type="inferred from homology"/>
<keyword evidence="4 9" id="KW-0548">Nucleotidyltransferase</keyword>
<protein>
    <recommendedName>
        <fullName evidence="9">RNA polymerase sigma-54 factor</fullName>
    </recommendedName>
</protein>
<dbReference type="OrthoDB" id="9814402at2"/>
<dbReference type="GO" id="GO:0006352">
    <property type="term" value="P:DNA-templated transcription initiation"/>
    <property type="evidence" value="ECO:0007669"/>
    <property type="project" value="InterPro"/>
</dbReference>
<dbReference type="GO" id="GO:0003677">
    <property type="term" value="F:DNA binding"/>
    <property type="evidence" value="ECO:0007669"/>
    <property type="project" value="UniProtKB-KW"/>
</dbReference>
<keyword evidence="7 9" id="KW-0238">DNA-binding</keyword>
<dbReference type="GO" id="GO:0016779">
    <property type="term" value="F:nucleotidyltransferase activity"/>
    <property type="evidence" value="ECO:0007669"/>
    <property type="project" value="UniProtKB-KW"/>
</dbReference>
<dbReference type="GO" id="GO:0016987">
    <property type="term" value="F:sigma factor activity"/>
    <property type="evidence" value="ECO:0007669"/>
    <property type="project" value="UniProtKB-KW"/>
</dbReference>
<sequence length="439" mass="47883">MSLAPRTRQTLTTRLALSPGMRRSLALLRLPLPDLHEDLAHEAETNPFLAFRPGRLPGAALDAALATTAAGESIAQSLAHQIRMQGLDRTTEAVALFLVEELREDGYLDVELDEIAERFGLEHAVLDRAVAALQACEPTGIGARSAEEFMALSLRETGISPDLAQRLCQRLTELAEGRWSALRRDTGLPVRELERIADFLRSLPSAPLQAEGDPALPMIPEIAIQRSPDGLLSVRPVAEAWPAVRVRRLPDEAQSNADLVALHRRAVEIASALSARSATLIRIGELIAHEQAEFFIGGFERIKPMTRRDVASALSLHPSTVGRAIAGKALEFEGRVFALATFFSRSVPGNDTGNGPAPSAFDVQRRIRQLIAAESPDAPLADETIRAQLKNEGVDMARRTVAKYRKCMRIPSSHGRRRPKGTPNGAVADCRHLKNQKNP</sequence>
<reference evidence="13 14" key="1">
    <citation type="submission" date="2018-01" db="EMBL/GenBank/DDBJ databases">
        <title>Genomic Encyclopedia of Archaeal and Bacterial Type Strains, Phase II (KMG-II): from individual species to whole genera.</title>
        <authorList>
            <person name="Goeker M."/>
        </authorList>
    </citation>
    <scope>NUCLEOTIDE SEQUENCE [LARGE SCALE GENOMIC DNA]</scope>
    <source>
        <strain evidence="13 14">DSM 12048</strain>
    </source>
</reference>
<dbReference type="RefSeq" id="WP_104069050.1">
    <property type="nucleotide sequence ID" value="NZ_PRDS01000001.1"/>
</dbReference>
<evidence type="ECO:0000256" key="6">
    <source>
        <dbReference type="ARBA" id="ARBA00023082"/>
    </source>
</evidence>
<keyword evidence="5 9" id="KW-0805">Transcription regulation</keyword>
<evidence type="ECO:0000256" key="7">
    <source>
        <dbReference type="ARBA" id="ARBA00023125"/>
    </source>
</evidence>
<dbReference type="PRINTS" id="PR00045">
    <property type="entry name" value="SIGMA54FCT"/>
</dbReference>
<dbReference type="PROSITE" id="PS50044">
    <property type="entry name" value="SIGMA54_3"/>
    <property type="match status" value="1"/>
</dbReference>
<feature type="compositionally biased region" description="Basic residues" evidence="10">
    <location>
        <begin position="409"/>
        <end position="420"/>
    </location>
</feature>
<evidence type="ECO:0000256" key="10">
    <source>
        <dbReference type="SAM" id="MobiDB-lite"/>
    </source>
</evidence>
<keyword evidence="8 9" id="KW-0804">Transcription</keyword>
<dbReference type="Pfam" id="PF00309">
    <property type="entry name" value="Sigma54_AID"/>
    <property type="match status" value="1"/>
</dbReference>
<dbReference type="PANTHER" id="PTHR32248:SF4">
    <property type="entry name" value="RNA POLYMERASE SIGMA-54 FACTOR"/>
    <property type="match status" value="1"/>
</dbReference>
<dbReference type="PROSITE" id="PS00718">
    <property type="entry name" value="SIGMA54_2"/>
    <property type="match status" value="1"/>
</dbReference>
<dbReference type="Gene3D" id="1.10.10.60">
    <property type="entry name" value="Homeodomain-like"/>
    <property type="match status" value="1"/>
</dbReference>
<keyword evidence="2 9" id="KW-0240">DNA-directed RNA polymerase</keyword>
<dbReference type="InterPro" id="IPR007634">
    <property type="entry name" value="RNA_pol_sigma_54_DNA-bd"/>
</dbReference>
<keyword evidence="14" id="KW-1185">Reference proteome</keyword>
<dbReference type="InterPro" id="IPR000394">
    <property type="entry name" value="RNA_pol_sigma_54"/>
</dbReference>
<gene>
    <name evidence="13" type="ORF">LV82_00448</name>
</gene>
<dbReference type="EMBL" id="PRDS01000001">
    <property type="protein sequence ID" value="PPB82512.1"/>
    <property type="molecule type" value="Genomic_DNA"/>
</dbReference>
<name>A0A2S5JM60_9RHOB</name>
<accession>A0A2S5JM60</accession>
<evidence type="ECO:0000256" key="8">
    <source>
        <dbReference type="ARBA" id="ARBA00023163"/>
    </source>
</evidence>
<dbReference type="Proteomes" id="UP000239736">
    <property type="component" value="Unassembled WGS sequence"/>
</dbReference>
<dbReference type="GO" id="GO:0000428">
    <property type="term" value="C:DNA-directed RNA polymerase complex"/>
    <property type="evidence" value="ECO:0007669"/>
    <property type="project" value="UniProtKB-KW"/>
</dbReference>
<evidence type="ECO:0000256" key="5">
    <source>
        <dbReference type="ARBA" id="ARBA00023015"/>
    </source>
</evidence>
<dbReference type="Pfam" id="PF04963">
    <property type="entry name" value="Sigma54_CBD"/>
    <property type="match status" value="1"/>
</dbReference>
<keyword evidence="6 9" id="KW-0731">Sigma factor</keyword>
<feature type="domain" description="RNA polymerase sigma factor 54 core-binding" evidence="12">
    <location>
        <begin position="67"/>
        <end position="248"/>
    </location>
</feature>
<evidence type="ECO:0000256" key="4">
    <source>
        <dbReference type="ARBA" id="ARBA00022695"/>
    </source>
</evidence>
<evidence type="ECO:0000256" key="1">
    <source>
        <dbReference type="ARBA" id="ARBA00008798"/>
    </source>
</evidence>
<dbReference type="AlphaFoldDB" id="A0A2S5JM60"/>
<feature type="domain" description="RNA polymerase sigma factor 54 DNA-binding" evidence="11">
    <location>
        <begin position="265"/>
        <end position="418"/>
    </location>
</feature>
<dbReference type="PANTHER" id="PTHR32248">
    <property type="entry name" value="RNA POLYMERASE SIGMA-54 FACTOR"/>
    <property type="match status" value="1"/>
</dbReference>
<evidence type="ECO:0000256" key="9">
    <source>
        <dbReference type="PIRNR" id="PIRNR000774"/>
    </source>
</evidence>
<keyword evidence="3 9" id="KW-0808">Transferase</keyword>
<dbReference type="PIRSF" id="PIRSF000774">
    <property type="entry name" value="RpoN"/>
    <property type="match status" value="1"/>
</dbReference>